<protein>
    <submittedName>
        <fullName evidence="1">Uncharacterized protein</fullName>
    </submittedName>
</protein>
<organism evidence="1">
    <name type="scientific">Arundo donax</name>
    <name type="common">Giant reed</name>
    <name type="synonym">Donax arundinaceus</name>
    <dbReference type="NCBI Taxonomy" id="35708"/>
    <lineage>
        <taxon>Eukaryota</taxon>
        <taxon>Viridiplantae</taxon>
        <taxon>Streptophyta</taxon>
        <taxon>Embryophyta</taxon>
        <taxon>Tracheophyta</taxon>
        <taxon>Spermatophyta</taxon>
        <taxon>Magnoliopsida</taxon>
        <taxon>Liliopsida</taxon>
        <taxon>Poales</taxon>
        <taxon>Poaceae</taxon>
        <taxon>PACMAD clade</taxon>
        <taxon>Arundinoideae</taxon>
        <taxon>Arundineae</taxon>
        <taxon>Arundo</taxon>
    </lineage>
</organism>
<evidence type="ECO:0000313" key="1">
    <source>
        <dbReference type="EMBL" id="JAD38141.1"/>
    </source>
</evidence>
<name>A0A0A8ZH82_ARUDO</name>
<accession>A0A0A8ZH82</accession>
<sequence>MLIKCTKVTDYDVFVILQNHKLTTQRMHRSIKQK</sequence>
<dbReference type="EMBL" id="GBRH01259754">
    <property type="protein sequence ID" value="JAD38141.1"/>
    <property type="molecule type" value="Transcribed_RNA"/>
</dbReference>
<reference evidence="1" key="2">
    <citation type="journal article" date="2015" name="Data Brief">
        <title>Shoot transcriptome of the giant reed, Arundo donax.</title>
        <authorList>
            <person name="Barrero R.A."/>
            <person name="Guerrero F.D."/>
            <person name="Moolhuijzen P."/>
            <person name="Goolsby J.A."/>
            <person name="Tidwell J."/>
            <person name="Bellgard S.E."/>
            <person name="Bellgard M.I."/>
        </authorList>
    </citation>
    <scope>NUCLEOTIDE SEQUENCE</scope>
    <source>
        <tissue evidence="1">Shoot tissue taken approximately 20 cm above the soil surface</tissue>
    </source>
</reference>
<proteinExistence type="predicted"/>
<reference evidence="1" key="1">
    <citation type="submission" date="2014-09" db="EMBL/GenBank/DDBJ databases">
        <authorList>
            <person name="Magalhaes I.L.F."/>
            <person name="Oliveira U."/>
            <person name="Santos F.R."/>
            <person name="Vidigal T.H.D.A."/>
            <person name="Brescovit A.D."/>
            <person name="Santos A.J."/>
        </authorList>
    </citation>
    <scope>NUCLEOTIDE SEQUENCE</scope>
    <source>
        <tissue evidence="1">Shoot tissue taken approximately 20 cm above the soil surface</tissue>
    </source>
</reference>
<dbReference type="AlphaFoldDB" id="A0A0A8ZH82"/>